<gene>
    <name evidence="2" type="ORF">Goarm_006814</name>
</gene>
<sequence length="53" mass="6099">MGFNVLQIIGDSRTVITKCQSSEYDRSTIRAIISDIQNTKTHFQNIGFHFIPR</sequence>
<feature type="non-terminal residue" evidence="2">
    <location>
        <position position="53"/>
    </location>
</feature>
<dbReference type="AlphaFoldDB" id="A0A7J9JJ73"/>
<keyword evidence="3" id="KW-1185">Reference proteome</keyword>
<proteinExistence type="predicted"/>
<name>A0A7J9JJ73_9ROSI</name>
<organism evidence="2 3">
    <name type="scientific">Gossypium armourianum</name>
    <dbReference type="NCBI Taxonomy" id="34283"/>
    <lineage>
        <taxon>Eukaryota</taxon>
        <taxon>Viridiplantae</taxon>
        <taxon>Streptophyta</taxon>
        <taxon>Embryophyta</taxon>
        <taxon>Tracheophyta</taxon>
        <taxon>Spermatophyta</taxon>
        <taxon>Magnoliopsida</taxon>
        <taxon>eudicotyledons</taxon>
        <taxon>Gunneridae</taxon>
        <taxon>Pentapetalae</taxon>
        <taxon>rosids</taxon>
        <taxon>malvids</taxon>
        <taxon>Malvales</taxon>
        <taxon>Malvaceae</taxon>
        <taxon>Malvoideae</taxon>
        <taxon>Gossypium</taxon>
    </lineage>
</organism>
<evidence type="ECO:0000313" key="3">
    <source>
        <dbReference type="Proteomes" id="UP000593575"/>
    </source>
</evidence>
<accession>A0A7J9JJ73</accession>
<feature type="domain" description="RNase H type-1" evidence="1">
    <location>
        <begin position="2"/>
        <end position="53"/>
    </location>
</feature>
<dbReference type="EMBL" id="JABFAE010000008">
    <property type="protein sequence ID" value="MBA0834462.1"/>
    <property type="molecule type" value="Genomic_DNA"/>
</dbReference>
<reference evidence="2 3" key="1">
    <citation type="journal article" date="2019" name="Genome Biol. Evol.">
        <title>Insights into the evolution of the New World diploid cottons (Gossypium, subgenus Houzingenia) based on genome sequencing.</title>
        <authorList>
            <person name="Grover C.E."/>
            <person name="Arick M.A. 2nd"/>
            <person name="Thrash A."/>
            <person name="Conover J.L."/>
            <person name="Sanders W.S."/>
            <person name="Peterson D.G."/>
            <person name="Frelichowski J.E."/>
            <person name="Scheffler J.A."/>
            <person name="Scheffler B.E."/>
            <person name="Wendel J.F."/>
        </authorList>
    </citation>
    <scope>NUCLEOTIDE SEQUENCE [LARGE SCALE GENOMIC DNA]</scope>
    <source>
        <strain evidence="2">6</strain>
        <tissue evidence="2">Leaf</tissue>
    </source>
</reference>
<dbReference type="GO" id="GO:0003676">
    <property type="term" value="F:nucleic acid binding"/>
    <property type="evidence" value="ECO:0007669"/>
    <property type="project" value="InterPro"/>
</dbReference>
<dbReference type="Pfam" id="PF13456">
    <property type="entry name" value="RVT_3"/>
    <property type="match status" value="1"/>
</dbReference>
<comment type="caution">
    <text evidence="2">The sequence shown here is derived from an EMBL/GenBank/DDBJ whole genome shotgun (WGS) entry which is preliminary data.</text>
</comment>
<dbReference type="Proteomes" id="UP000593575">
    <property type="component" value="Unassembled WGS sequence"/>
</dbReference>
<evidence type="ECO:0000259" key="1">
    <source>
        <dbReference type="Pfam" id="PF13456"/>
    </source>
</evidence>
<dbReference type="InterPro" id="IPR002156">
    <property type="entry name" value="RNaseH_domain"/>
</dbReference>
<evidence type="ECO:0000313" key="2">
    <source>
        <dbReference type="EMBL" id="MBA0834462.1"/>
    </source>
</evidence>
<dbReference type="GO" id="GO:0004523">
    <property type="term" value="F:RNA-DNA hybrid ribonuclease activity"/>
    <property type="evidence" value="ECO:0007669"/>
    <property type="project" value="InterPro"/>
</dbReference>
<protein>
    <recommendedName>
        <fullName evidence="1">RNase H type-1 domain-containing protein</fullName>
    </recommendedName>
</protein>